<proteinExistence type="predicted"/>
<feature type="signal peptide" evidence="1">
    <location>
        <begin position="1"/>
        <end position="28"/>
    </location>
</feature>
<evidence type="ECO:0000256" key="1">
    <source>
        <dbReference type="SAM" id="SignalP"/>
    </source>
</evidence>
<reference evidence="2" key="1">
    <citation type="submission" date="2022-08" db="EMBL/GenBank/DDBJ databases">
        <authorList>
            <person name="Deng Y."/>
            <person name="Han X.-F."/>
            <person name="Zhang Y.-Q."/>
        </authorList>
    </citation>
    <scope>NUCLEOTIDE SEQUENCE</scope>
    <source>
        <strain evidence="2">CPCC 205763</strain>
    </source>
</reference>
<name>A0ABT2GT11_9MICO</name>
<accession>A0ABT2GT11</accession>
<protein>
    <submittedName>
        <fullName evidence="2">Uncharacterized protein</fullName>
    </submittedName>
</protein>
<dbReference type="RefSeq" id="WP_259508863.1">
    <property type="nucleotide sequence ID" value="NZ_JANLCM010000002.1"/>
</dbReference>
<evidence type="ECO:0000313" key="2">
    <source>
        <dbReference type="EMBL" id="MCS5719367.1"/>
    </source>
</evidence>
<dbReference type="Proteomes" id="UP001165584">
    <property type="component" value="Unassembled WGS sequence"/>
</dbReference>
<sequence length="157" mass="16451">MISPAARPALAAVVVILTLTGCTVSPQADDGFNRIESTIASWEGVEAVVVGGAFNGLPTSRTLSVDVTLDDTTSADLPDYLDRTLDAAWSFDVYEPSGVSVSFVDGAQSVPDGQIPLRLDLTDVAAELGLPDTAVHKNFVMVPSEQMAELYGPWPAG</sequence>
<keyword evidence="3" id="KW-1185">Reference proteome</keyword>
<dbReference type="PROSITE" id="PS51257">
    <property type="entry name" value="PROKAR_LIPOPROTEIN"/>
    <property type="match status" value="1"/>
</dbReference>
<dbReference type="EMBL" id="JANLCM010000002">
    <property type="protein sequence ID" value="MCS5719367.1"/>
    <property type="molecule type" value="Genomic_DNA"/>
</dbReference>
<feature type="chain" id="PRO_5046113850" evidence="1">
    <location>
        <begin position="29"/>
        <end position="157"/>
    </location>
</feature>
<comment type="caution">
    <text evidence="2">The sequence shown here is derived from an EMBL/GenBank/DDBJ whole genome shotgun (WGS) entry which is preliminary data.</text>
</comment>
<gene>
    <name evidence="2" type="ORF">N1027_14610</name>
</gene>
<organism evidence="2 3">
    <name type="scientific">Herbiconiux aconitum</name>
    <dbReference type="NCBI Taxonomy" id="2970913"/>
    <lineage>
        <taxon>Bacteria</taxon>
        <taxon>Bacillati</taxon>
        <taxon>Actinomycetota</taxon>
        <taxon>Actinomycetes</taxon>
        <taxon>Micrococcales</taxon>
        <taxon>Microbacteriaceae</taxon>
        <taxon>Herbiconiux</taxon>
    </lineage>
</organism>
<evidence type="ECO:0000313" key="3">
    <source>
        <dbReference type="Proteomes" id="UP001165584"/>
    </source>
</evidence>
<keyword evidence="1" id="KW-0732">Signal</keyword>